<dbReference type="CDD" id="cd07341">
    <property type="entry name" value="M56_BlaR1_MecR1_like"/>
    <property type="match status" value="1"/>
</dbReference>
<reference evidence="4" key="1">
    <citation type="submission" date="2019-08" db="EMBL/GenBank/DDBJ databases">
        <authorList>
            <person name="Kucharzyk K."/>
            <person name="Murdoch R.W."/>
            <person name="Higgins S."/>
            <person name="Loffler F."/>
        </authorList>
    </citation>
    <scope>NUCLEOTIDE SEQUENCE</scope>
</reference>
<dbReference type="AlphaFoldDB" id="A0A644ZHQ8"/>
<name>A0A644ZHQ8_9ZZZZ</name>
<protein>
    <recommendedName>
        <fullName evidence="5">Peptidase M56 domain-containing protein</fullName>
    </recommendedName>
</protein>
<dbReference type="InterPro" id="IPR039426">
    <property type="entry name" value="TonB-dep_rcpt-like"/>
</dbReference>
<gene>
    <name evidence="4" type="ORF">SDC9_87076</name>
</gene>
<dbReference type="SUPFAM" id="SSF49464">
    <property type="entry name" value="Carboxypeptidase regulatory domain-like"/>
    <property type="match status" value="1"/>
</dbReference>
<evidence type="ECO:0000259" key="2">
    <source>
        <dbReference type="Pfam" id="PF05569"/>
    </source>
</evidence>
<dbReference type="Pfam" id="PF07715">
    <property type="entry name" value="Plug"/>
    <property type="match status" value="1"/>
</dbReference>
<dbReference type="InterPro" id="IPR008969">
    <property type="entry name" value="CarboxyPept-like_regulatory"/>
</dbReference>
<dbReference type="Gene3D" id="2.60.40.1120">
    <property type="entry name" value="Carboxypeptidase-like, regulatory domain"/>
    <property type="match status" value="1"/>
</dbReference>
<dbReference type="Gene3D" id="2.170.130.10">
    <property type="entry name" value="TonB-dependent receptor, plug domain"/>
    <property type="match status" value="2"/>
</dbReference>
<keyword evidence="1" id="KW-1133">Transmembrane helix</keyword>
<dbReference type="PANTHER" id="PTHR34978">
    <property type="entry name" value="POSSIBLE SENSOR-TRANSDUCER PROTEIN BLAR"/>
    <property type="match status" value="1"/>
</dbReference>
<dbReference type="InterPro" id="IPR037066">
    <property type="entry name" value="Plug_dom_sf"/>
</dbReference>
<feature type="transmembrane region" description="Helical" evidence="1">
    <location>
        <begin position="89"/>
        <end position="113"/>
    </location>
</feature>
<dbReference type="InterPro" id="IPR012910">
    <property type="entry name" value="Plug_dom"/>
</dbReference>
<dbReference type="PANTHER" id="PTHR34978:SF3">
    <property type="entry name" value="SLR0241 PROTEIN"/>
    <property type="match status" value="1"/>
</dbReference>
<sequence length="593" mass="66911">METFLYYLLRASILMAFFYGFYRLFFGKNTFHRFNRFLLISIVMLVVVLPVLRFSLLPVKKVEPIAETFAFDPSNIPVSEIVGPQPHIVIPWVPVLSVLFAAGFLFAVLRYLAGLNQLIRIIRRAEKQSLADETVLCVTDKDIAPFSWMKNIVLSRKDITADNRAIINHERAHIHLLHSYDMIFFDLFTCVFWFNPFSWLLRREIQSVHEYQADEQVLTSGTDAKQYQLLLIRKSVGEHKFALANNFRQRDLHKRITMMMKNKTNKQMKWSYTAALPVLFLAMVVLSVPKLNAKVVEKEIENTSENEIMTTQMGDSIIIADNRADLTKNPLELGNTRVLTKDSSDFVIAFEEKLTVSGLVKDNQGIIMGAAVVIKGTNRGTITDSQGKFVIKVDKGNTLVFSMINYKSSEYTVDEAKDNLVIVLSPDELSPDEEIAVGSGQMSSLKGELRGLKIREKEGENVIGIRTPDGMQPLFIVDGKRTSEEELKGINPKEIKSIDVLKNETSTFLYGEDGKNGVVLITMKKPAQHAIISTHGLKGKPLIVVDEKKMPADFELNTVNPDKIESISILKDKSANEIYGDEGKNGVIIIKTK</sequence>
<dbReference type="EMBL" id="VSSQ01008999">
    <property type="protein sequence ID" value="MPM40435.1"/>
    <property type="molecule type" value="Genomic_DNA"/>
</dbReference>
<keyword evidence="1" id="KW-0812">Transmembrane</keyword>
<evidence type="ECO:0008006" key="5">
    <source>
        <dbReference type="Google" id="ProtNLM"/>
    </source>
</evidence>
<accession>A0A644ZHQ8</accession>
<keyword evidence="1" id="KW-0472">Membrane</keyword>
<dbReference type="Pfam" id="PF05569">
    <property type="entry name" value="Peptidase_M56"/>
    <property type="match status" value="1"/>
</dbReference>
<comment type="caution">
    <text evidence="4">The sequence shown here is derived from an EMBL/GenBank/DDBJ whole genome shotgun (WGS) entry which is preliminary data.</text>
</comment>
<dbReference type="Pfam" id="PF13715">
    <property type="entry name" value="CarbopepD_reg_2"/>
    <property type="match status" value="1"/>
</dbReference>
<feature type="transmembrane region" description="Helical" evidence="1">
    <location>
        <begin position="6"/>
        <end position="25"/>
    </location>
</feature>
<feature type="transmembrane region" description="Helical" evidence="1">
    <location>
        <begin position="37"/>
        <end position="56"/>
    </location>
</feature>
<evidence type="ECO:0000313" key="4">
    <source>
        <dbReference type="EMBL" id="MPM40435.1"/>
    </source>
</evidence>
<evidence type="ECO:0000256" key="1">
    <source>
        <dbReference type="SAM" id="Phobius"/>
    </source>
</evidence>
<dbReference type="SUPFAM" id="SSF56935">
    <property type="entry name" value="Porins"/>
    <property type="match status" value="1"/>
</dbReference>
<feature type="domain" description="TonB-dependent receptor plug" evidence="3">
    <location>
        <begin position="457"/>
        <end position="518"/>
    </location>
</feature>
<feature type="transmembrane region" description="Helical" evidence="1">
    <location>
        <begin position="270"/>
        <end position="288"/>
    </location>
</feature>
<dbReference type="InterPro" id="IPR008756">
    <property type="entry name" value="Peptidase_M56"/>
</dbReference>
<proteinExistence type="predicted"/>
<dbReference type="InterPro" id="IPR052173">
    <property type="entry name" value="Beta-lactam_resp_regulator"/>
</dbReference>
<evidence type="ECO:0000259" key="3">
    <source>
        <dbReference type="Pfam" id="PF07715"/>
    </source>
</evidence>
<dbReference type="PROSITE" id="PS52016">
    <property type="entry name" value="TONB_DEPENDENT_REC_3"/>
    <property type="match status" value="1"/>
</dbReference>
<organism evidence="4">
    <name type="scientific">bioreactor metagenome</name>
    <dbReference type="NCBI Taxonomy" id="1076179"/>
    <lineage>
        <taxon>unclassified sequences</taxon>
        <taxon>metagenomes</taxon>
        <taxon>ecological metagenomes</taxon>
    </lineage>
</organism>
<feature type="domain" description="Peptidase M56" evidence="2">
    <location>
        <begin position="31"/>
        <end position="258"/>
    </location>
</feature>